<feature type="domain" description="Nucleoside transporter/FeoB GTPase Gate" evidence="2">
    <location>
        <begin position="141"/>
        <end position="241"/>
    </location>
</feature>
<name>A0ABW5X1D3_9STAP</name>
<feature type="transmembrane region" description="Helical" evidence="1">
    <location>
        <begin position="141"/>
        <end position="164"/>
    </location>
</feature>
<keyword evidence="4" id="KW-1185">Reference proteome</keyword>
<dbReference type="InterPro" id="IPR011642">
    <property type="entry name" value="Gate_dom"/>
</dbReference>
<evidence type="ECO:0000313" key="4">
    <source>
        <dbReference type="Proteomes" id="UP001597519"/>
    </source>
</evidence>
<dbReference type="RefSeq" id="WP_377775567.1">
    <property type="nucleotide sequence ID" value="NZ_JBHUOQ010000005.1"/>
</dbReference>
<organism evidence="3 4">
    <name type="scientific">Corticicoccus populi</name>
    <dbReference type="NCBI Taxonomy" id="1812821"/>
    <lineage>
        <taxon>Bacteria</taxon>
        <taxon>Bacillati</taxon>
        <taxon>Bacillota</taxon>
        <taxon>Bacilli</taxon>
        <taxon>Bacillales</taxon>
        <taxon>Staphylococcaceae</taxon>
        <taxon>Corticicoccus</taxon>
    </lineage>
</organism>
<reference evidence="4" key="1">
    <citation type="journal article" date="2019" name="Int. J. Syst. Evol. Microbiol.">
        <title>The Global Catalogue of Microorganisms (GCM) 10K type strain sequencing project: providing services to taxonomists for standard genome sequencing and annotation.</title>
        <authorList>
            <consortium name="The Broad Institute Genomics Platform"/>
            <consortium name="The Broad Institute Genome Sequencing Center for Infectious Disease"/>
            <person name="Wu L."/>
            <person name="Ma J."/>
        </authorList>
    </citation>
    <scope>NUCLEOTIDE SEQUENCE [LARGE SCALE GENOMIC DNA]</scope>
    <source>
        <strain evidence="4">KCTC 33575</strain>
    </source>
</reference>
<evidence type="ECO:0000313" key="3">
    <source>
        <dbReference type="EMBL" id="MFD2831371.1"/>
    </source>
</evidence>
<evidence type="ECO:0000259" key="2">
    <source>
        <dbReference type="Pfam" id="PF07670"/>
    </source>
</evidence>
<feature type="transmembrane region" description="Helical" evidence="1">
    <location>
        <begin position="328"/>
        <end position="352"/>
    </location>
</feature>
<protein>
    <submittedName>
        <fullName evidence="3">YjiH family protein</fullName>
    </submittedName>
</protein>
<keyword evidence="1" id="KW-0812">Transmembrane</keyword>
<dbReference type="Pfam" id="PF07670">
    <property type="entry name" value="Gate"/>
    <property type="match status" value="1"/>
</dbReference>
<dbReference type="EMBL" id="JBHUOQ010000005">
    <property type="protein sequence ID" value="MFD2831371.1"/>
    <property type="molecule type" value="Genomic_DNA"/>
</dbReference>
<feature type="transmembrane region" description="Helical" evidence="1">
    <location>
        <begin position="220"/>
        <end position="241"/>
    </location>
</feature>
<accession>A0ABW5X1D3</accession>
<gene>
    <name evidence="3" type="ORF">ACFSX4_12925</name>
</gene>
<evidence type="ECO:0000256" key="1">
    <source>
        <dbReference type="SAM" id="Phobius"/>
    </source>
</evidence>
<sequence>MTSDILKDSNSRSEKPSGTPWKFIIPSIIGVILFLIPVPVGDEWLVGIGIISEFVQESLSPILVEMILIVLVLSALLSTLATLTKPQWLLNKSKLKELFIVHPFWLSIRVIGGVFAVMVYFQVGPGWITSDATGGEVLTGLLPILAIWTLVMGMLLPLLIEFGLMEWLGTMAKKVMRPLFKLPGRSAVDGLASWMGNNMVSILITINQYENGYYSKRESAVIVTNFTITSVAFALIIATILDLGHLFLPFYTTVLVGVFIAGVICPRIPPLSRISNDYYEEAERKIEEDVPEGHNTLGWAYTKAVKKSESAASPKELIGKSFYSAADIWLGMLPVIMGIGTIALIIAEFTIFFDIISYPLIPVLEWMRIPEAAQAAPALLVGFADMFLPALLASGIESELTRFVVGAVSLTQLIYLSEIGVMLIRSKIPVNFWHLLMIFLIRTIITLPIVAAIAHFIIF</sequence>
<dbReference type="Proteomes" id="UP001597519">
    <property type="component" value="Unassembled WGS sequence"/>
</dbReference>
<feature type="transmembrane region" description="Helical" evidence="1">
    <location>
        <begin position="60"/>
        <end position="83"/>
    </location>
</feature>
<keyword evidence="1" id="KW-0472">Membrane</keyword>
<feature type="transmembrane region" description="Helical" evidence="1">
    <location>
        <begin position="436"/>
        <end position="458"/>
    </location>
</feature>
<feature type="transmembrane region" description="Helical" evidence="1">
    <location>
        <begin position="247"/>
        <end position="265"/>
    </location>
</feature>
<comment type="caution">
    <text evidence="3">The sequence shown here is derived from an EMBL/GenBank/DDBJ whole genome shotgun (WGS) entry which is preliminary data.</text>
</comment>
<feature type="transmembrane region" description="Helical" evidence="1">
    <location>
        <begin position="104"/>
        <end position="121"/>
    </location>
</feature>
<feature type="transmembrane region" description="Helical" evidence="1">
    <location>
        <begin position="21"/>
        <end position="40"/>
    </location>
</feature>
<proteinExistence type="predicted"/>
<feature type="transmembrane region" description="Helical" evidence="1">
    <location>
        <begin position="403"/>
        <end position="424"/>
    </location>
</feature>
<feature type="transmembrane region" description="Helical" evidence="1">
    <location>
        <begin position="372"/>
        <end position="391"/>
    </location>
</feature>
<keyword evidence="1" id="KW-1133">Transmembrane helix</keyword>